<comment type="caution">
    <text evidence="1">The sequence shown here is derived from an EMBL/GenBank/DDBJ whole genome shotgun (WGS) entry which is preliminary data.</text>
</comment>
<gene>
    <name evidence="1" type="ORF">NO1_0593</name>
</gene>
<dbReference type="Proteomes" id="UP000269352">
    <property type="component" value="Unassembled WGS sequence"/>
</dbReference>
<name>A0A388T964_TERA1</name>
<protein>
    <submittedName>
        <fullName evidence="1">Uncharacterized protein</fullName>
    </submittedName>
</protein>
<evidence type="ECO:0000313" key="2">
    <source>
        <dbReference type="Proteomes" id="UP000269352"/>
    </source>
</evidence>
<accession>A0A388T964</accession>
<dbReference type="AlphaFoldDB" id="A0A388T964"/>
<reference evidence="1 2" key="1">
    <citation type="journal article" date="2019" name="ISME J.">
        <title>Genome analyses of uncultured TG2/ZB3 bacteria in 'Margulisbacteria' specifically attached to ectosymbiotic spirochetes of protists in the termite gut.</title>
        <authorList>
            <person name="Utami Y.D."/>
            <person name="Kuwahara H."/>
            <person name="Igai K."/>
            <person name="Murakami T."/>
            <person name="Sugaya K."/>
            <person name="Morikawa T."/>
            <person name="Nagura Y."/>
            <person name="Yuki M."/>
            <person name="Deevong P."/>
            <person name="Inoue T."/>
            <person name="Kihara K."/>
            <person name="Lo N."/>
            <person name="Yamada A."/>
            <person name="Ohkuma M."/>
            <person name="Hongoh Y."/>
        </authorList>
    </citation>
    <scope>NUCLEOTIDE SEQUENCE [LARGE SCALE GENOMIC DNA]</scope>
    <source>
        <strain evidence="1">NkOx7-01</strain>
    </source>
</reference>
<proteinExistence type="predicted"/>
<dbReference type="EMBL" id="BGZN01000006">
    <property type="protein sequence ID" value="GBR73163.1"/>
    <property type="molecule type" value="Genomic_DNA"/>
</dbReference>
<evidence type="ECO:0000313" key="1">
    <source>
        <dbReference type="EMBL" id="GBR73163.1"/>
    </source>
</evidence>
<sequence>MAVDTTNKMAQFATSGFIAARKNPDGTALSAQRVLGFVRPINLTLIRNGVSLLNPEKKAKMAVKIDSGAWEIKELDFSSVSDLTAVTPAEFVSVITTTAFTGITASVVPNTDARAAGRLLLQATDSDAKFLQVFGYIAGAANFGSCGAFQGMGAWWRDYFTADDTITIQRSDQRTDNTNVDQTGSHNTLTRIQIKGQRTGATLTINTKPYDIIFKQMVDGGTLVIDSTGVKPNSYSAPLSGDSEVLGAPNLTVWKIDPMYKANAISNEGQEVAAKAEVYYDCAANTTDEAGGAMTISSFNYTMTAGEYTDENDVKHSQPEEQLYTASQWELLALNDVVTPQPTLELIA</sequence>
<keyword evidence="2" id="KW-1185">Reference proteome</keyword>
<organism evidence="1 2">
    <name type="scientific">Termititenax aidoneus</name>
    <dbReference type="NCBI Taxonomy" id="2218524"/>
    <lineage>
        <taxon>Bacteria</taxon>
        <taxon>Bacillati</taxon>
        <taxon>Candidatus Margulisiibacteriota</taxon>
        <taxon>Candidatus Termititenacia</taxon>
        <taxon>Candidatus Termititenacales</taxon>
        <taxon>Candidatus Termititenacaceae</taxon>
        <taxon>Candidatus Termititenax</taxon>
    </lineage>
</organism>